<proteinExistence type="predicted"/>
<dbReference type="Proteomes" id="UP000203366">
    <property type="component" value="Segment"/>
</dbReference>
<accession>F2WLY0</accession>
<dbReference type="KEGG" id="vg:10399985"/>
<evidence type="ECO:0000313" key="2">
    <source>
        <dbReference type="Proteomes" id="UP000203366"/>
    </source>
</evidence>
<dbReference type="GeneID" id="10399985"/>
<keyword evidence="2" id="KW-1185">Reference proteome</keyword>
<dbReference type="EMBL" id="HQ113105">
    <property type="protein sequence ID" value="AEA07253.1"/>
    <property type="molecule type" value="Genomic_DNA"/>
</dbReference>
<dbReference type="RefSeq" id="YP_004347365.1">
    <property type="nucleotide sequence ID" value="NC_015326.1"/>
</dbReference>
<gene>
    <name evidence="1" type="ORF">LAU_0403</name>
</gene>
<organism evidence="1 2">
    <name type="scientific">Lausannevirus</name>
    <dbReference type="NCBI Taxonomy" id="999883"/>
    <lineage>
        <taxon>Viruses</taxon>
        <taxon>Varidnaviria</taxon>
        <taxon>Bamfordvirae</taxon>
        <taxon>Nucleocytoviricota</taxon>
        <taxon>Megaviricetes</taxon>
        <taxon>Pimascovirales</taxon>
        <taxon>Pimascovirales incertae sedis</taxon>
        <taxon>Marseilleviridae</taxon>
        <taxon>Losannavirus</taxon>
        <taxon>Losannavirus lausannense</taxon>
    </lineage>
</organism>
<protein>
    <submittedName>
        <fullName evidence="1">Uncharacterized protein</fullName>
    </submittedName>
</protein>
<reference evidence="1 2" key="1">
    <citation type="journal article" date="2011" name="Environ. Microbiol.">
        <title>Lausannevirus, a giant amoebal virus encoding histone doublets.</title>
        <authorList>
            <person name="Thomas V."/>
            <person name="Bertelli C."/>
            <person name="Collyn F."/>
            <person name="Casson N."/>
            <person name="Telenti A."/>
            <person name="Goesmann A."/>
            <person name="Croxatto A."/>
            <person name="Greub G."/>
        </authorList>
    </citation>
    <scope>NUCLEOTIDE SEQUENCE [LARGE SCALE GENOMIC DNA]</scope>
    <source>
        <strain evidence="1">7715</strain>
    </source>
</reference>
<name>F2WLY0_9VIRU</name>
<evidence type="ECO:0000313" key="1">
    <source>
        <dbReference type="EMBL" id="AEA07253.1"/>
    </source>
</evidence>
<sequence length="56" mass="6551">MYRTLEEFLLVIQELENMPKTKGQKAVIRGLRDETVRIQVDVSIELASIKSEKKFQ</sequence>